<keyword evidence="2" id="KW-0378">Hydrolase</keyword>
<evidence type="ECO:0000259" key="1">
    <source>
        <dbReference type="Pfam" id="PF12706"/>
    </source>
</evidence>
<dbReference type="OrthoDB" id="9805728at2"/>
<organism evidence="2 3">
    <name type="scientific">Nibricoccus aquaticus</name>
    <dbReference type="NCBI Taxonomy" id="2576891"/>
    <lineage>
        <taxon>Bacteria</taxon>
        <taxon>Pseudomonadati</taxon>
        <taxon>Verrucomicrobiota</taxon>
        <taxon>Opitutia</taxon>
        <taxon>Opitutales</taxon>
        <taxon>Opitutaceae</taxon>
        <taxon>Nibricoccus</taxon>
    </lineage>
</organism>
<dbReference type="GO" id="GO:0008270">
    <property type="term" value="F:zinc ion binding"/>
    <property type="evidence" value="ECO:0007669"/>
    <property type="project" value="InterPro"/>
</dbReference>
<dbReference type="RefSeq" id="WP_096055264.1">
    <property type="nucleotide sequence ID" value="NZ_CP023344.1"/>
</dbReference>
<dbReference type="Proteomes" id="UP000217265">
    <property type="component" value="Chromosome"/>
</dbReference>
<sequence>MPRFPLTDHCDGSRFFNPGAPPLPHFGKVLRWRLTRRVPDWLPVSITPRIAPHAPPADSPAVTATWVNHSTFLLQFAGLTIITDPVFSERIGLLGKIGPRRIHAPGLAFESLPRIDAILLSHDHYDHCDLPALRLLARAHDPLIIAPLGFRPLLRRAKLTRIVELDWWQTHALENATITFTPAQHWSNRLTGPRCGRLWGGFMITTPARRVFFAGDTGYHPAIFHDIATRLGPPDLSLLPIGAYEPRWFMRDQHVNPAEAVQIHRDLHSRLSVGMHWGTFQLTDEPRLAPPADLCKSLAEGRIAPDLFRVMEPGQHLTV</sequence>
<dbReference type="PANTHER" id="PTHR15032">
    <property type="entry name" value="N-ACYL-PHOSPHATIDYLETHANOLAMINE-HYDROLYZING PHOSPHOLIPASE D"/>
    <property type="match status" value="1"/>
</dbReference>
<name>A0A290QID3_9BACT</name>
<evidence type="ECO:0000313" key="3">
    <source>
        <dbReference type="Proteomes" id="UP000217265"/>
    </source>
</evidence>
<dbReference type="PIRSF" id="PIRSF038896">
    <property type="entry name" value="NAPE-PLD"/>
    <property type="match status" value="1"/>
</dbReference>
<proteinExistence type="predicted"/>
<dbReference type="AlphaFoldDB" id="A0A290QID3"/>
<accession>A0A290QID3</accession>
<dbReference type="Gene3D" id="3.60.15.10">
    <property type="entry name" value="Ribonuclease Z/Hydroxyacylglutathione hydrolase-like"/>
    <property type="match status" value="1"/>
</dbReference>
<dbReference type="SUPFAM" id="SSF56281">
    <property type="entry name" value="Metallo-hydrolase/oxidoreductase"/>
    <property type="match status" value="1"/>
</dbReference>
<dbReference type="EMBL" id="CP023344">
    <property type="protein sequence ID" value="ATC63632.1"/>
    <property type="molecule type" value="Genomic_DNA"/>
</dbReference>
<dbReference type="Pfam" id="PF12706">
    <property type="entry name" value="Lactamase_B_2"/>
    <property type="match status" value="1"/>
</dbReference>
<feature type="domain" description="Metallo-beta-lactamase" evidence="1">
    <location>
        <begin position="81"/>
        <end position="277"/>
    </location>
</feature>
<gene>
    <name evidence="2" type="ORF">CMV30_06530</name>
</gene>
<reference evidence="2 3" key="1">
    <citation type="submission" date="2017-09" db="EMBL/GenBank/DDBJ databases">
        <title>Complete genome sequence of Verrucomicrobial strain HZ-65, isolated from freshwater.</title>
        <authorList>
            <person name="Choi A."/>
        </authorList>
    </citation>
    <scope>NUCLEOTIDE SEQUENCE [LARGE SCALE GENOMIC DNA]</scope>
    <source>
        <strain evidence="2 3">HZ-65</strain>
    </source>
</reference>
<keyword evidence="3" id="KW-1185">Reference proteome</keyword>
<dbReference type="InterPro" id="IPR036866">
    <property type="entry name" value="RibonucZ/Hydroxyglut_hydro"/>
</dbReference>
<dbReference type="PANTHER" id="PTHR15032:SF4">
    <property type="entry name" value="N-ACYL-PHOSPHATIDYLETHANOLAMINE-HYDROLYZING PHOSPHOLIPASE D"/>
    <property type="match status" value="1"/>
</dbReference>
<dbReference type="KEGG" id="vbh:CMV30_06530"/>
<evidence type="ECO:0000313" key="2">
    <source>
        <dbReference type="EMBL" id="ATC63632.1"/>
    </source>
</evidence>
<dbReference type="GO" id="GO:0005737">
    <property type="term" value="C:cytoplasm"/>
    <property type="evidence" value="ECO:0007669"/>
    <property type="project" value="TreeGrafter"/>
</dbReference>
<dbReference type="InterPro" id="IPR001279">
    <property type="entry name" value="Metallo-B-lactamas"/>
</dbReference>
<protein>
    <submittedName>
        <fullName evidence="2">MBL fold metallo-hydrolase</fullName>
    </submittedName>
</protein>
<dbReference type="InterPro" id="IPR024884">
    <property type="entry name" value="NAPE-PLD"/>
</dbReference>
<dbReference type="GO" id="GO:0070290">
    <property type="term" value="F:N-acylphosphatidylethanolamine-specific phospholipase D activity"/>
    <property type="evidence" value="ECO:0007669"/>
    <property type="project" value="InterPro"/>
</dbReference>